<organism evidence="2 3">
    <name type="scientific">Plakobranchus ocellatus</name>
    <dbReference type="NCBI Taxonomy" id="259542"/>
    <lineage>
        <taxon>Eukaryota</taxon>
        <taxon>Metazoa</taxon>
        <taxon>Spiralia</taxon>
        <taxon>Lophotrochozoa</taxon>
        <taxon>Mollusca</taxon>
        <taxon>Gastropoda</taxon>
        <taxon>Heterobranchia</taxon>
        <taxon>Euthyneura</taxon>
        <taxon>Panpulmonata</taxon>
        <taxon>Sacoglossa</taxon>
        <taxon>Placobranchoidea</taxon>
        <taxon>Plakobranchidae</taxon>
        <taxon>Plakobranchus</taxon>
    </lineage>
</organism>
<feature type="compositionally biased region" description="Low complexity" evidence="1">
    <location>
        <begin position="79"/>
        <end position="94"/>
    </location>
</feature>
<protein>
    <recommendedName>
        <fullName evidence="4">SAM domain-containing protein</fullName>
    </recommendedName>
</protein>
<gene>
    <name evidence="2" type="ORF">PoB_003874200</name>
</gene>
<comment type="caution">
    <text evidence="2">The sequence shown here is derived from an EMBL/GenBank/DDBJ whole genome shotgun (WGS) entry which is preliminary data.</text>
</comment>
<evidence type="ECO:0000256" key="1">
    <source>
        <dbReference type="SAM" id="MobiDB-lite"/>
    </source>
</evidence>
<feature type="region of interest" description="Disordered" evidence="1">
    <location>
        <begin position="75"/>
        <end position="101"/>
    </location>
</feature>
<proteinExistence type="predicted"/>
<name>A0AAV4AYY6_9GAST</name>
<reference evidence="2 3" key="1">
    <citation type="journal article" date="2021" name="Elife">
        <title>Chloroplast acquisition without the gene transfer in kleptoplastic sea slugs, Plakobranchus ocellatus.</title>
        <authorList>
            <person name="Maeda T."/>
            <person name="Takahashi S."/>
            <person name="Yoshida T."/>
            <person name="Shimamura S."/>
            <person name="Takaki Y."/>
            <person name="Nagai Y."/>
            <person name="Toyoda A."/>
            <person name="Suzuki Y."/>
            <person name="Arimoto A."/>
            <person name="Ishii H."/>
            <person name="Satoh N."/>
            <person name="Nishiyama T."/>
            <person name="Hasebe M."/>
            <person name="Maruyama T."/>
            <person name="Minagawa J."/>
            <person name="Obokata J."/>
            <person name="Shigenobu S."/>
        </authorList>
    </citation>
    <scope>NUCLEOTIDE SEQUENCE [LARGE SCALE GENOMIC DNA]</scope>
</reference>
<accession>A0AAV4AYY6</accession>
<keyword evidence="3" id="KW-1185">Reference proteome</keyword>
<dbReference type="AlphaFoldDB" id="A0AAV4AYY6"/>
<dbReference type="Proteomes" id="UP000735302">
    <property type="component" value="Unassembled WGS sequence"/>
</dbReference>
<dbReference type="EMBL" id="BLXT01004391">
    <property type="protein sequence ID" value="GFO12237.1"/>
    <property type="molecule type" value="Genomic_DNA"/>
</dbReference>
<evidence type="ECO:0000313" key="2">
    <source>
        <dbReference type="EMBL" id="GFO12237.1"/>
    </source>
</evidence>
<evidence type="ECO:0000313" key="3">
    <source>
        <dbReference type="Proteomes" id="UP000735302"/>
    </source>
</evidence>
<sequence length="215" mass="23791">MANFDNKNVSWLKHFLQERGVVVAQQRKKDLTNLCQSADRLGIEIDPNGLLECKSATVKKKLEIAPIRSIYRSTTTSCDGGVSDSVSGSKDNGNVGSPSTLPISTMMPSSYNFSGMPDISHFDILFYLSQSVGASGVRQFKQMEGYQMFNDGFVVDLKCSAYKNTLFTALIAHEKPRTNSKDPTSVLPYYLSWIILHGADDRDRIFSAYCCCRGG</sequence>
<evidence type="ECO:0008006" key="4">
    <source>
        <dbReference type="Google" id="ProtNLM"/>
    </source>
</evidence>